<dbReference type="SUPFAM" id="SSF51695">
    <property type="entry name" value="PLC-like phosphodiesterases"/>
    <property type="match status" value="1"/>
</dbReference>
<sequence>MQSHLYKTHSVASLGHGAIQTPDYDDTSTPEILNPSWMSTIPNTYPLSDVTIPGTHNTMALYGGSLAECNSWPLTLQLRAGIRFLDIRVRNIRGNLTIHHGISYQYAHFGDVLRDVVAFLREYPTETVLMRLKEELSDTRDIYEAAVRYIHEYAHWDLLWHSREMPTLGEARGKLIVLQDFSGPDLGMHYNSLDIADHWKVSSLQPEEVEKKWRSVYIHLEEAAVGNKNHMFLTYSSGASILAHPNALAKIINPRLHEYLKAYVGQRKRFGIITIDFPGANLVQTIIGFN</sequence>
<accession>A0A9W7TN25</accession>
<dbReference type="GO" id="GO:0006629">
    <property type="term" value="P:lipid metabolic process"/>
    <property type="evidence" value="ECO:0007669"/>
    <property type="project" value="InterPro"/>
</dbReference>
<gene>
    <name evidence="2" type="ORF">IRJ41_016132</name>
</gene>
<feature type="domain" description="Phosphatidylinositol-specific phospholipase C X" evidence="1">
    <location>
        <begin position="44"/>
        <end position="180"/>
    </location>
</feature>
<dbReference type="Pfam" id="PF00388">
    <property type="entry name" value="PI-PLC-X"/>
    <property type="match status" value="1"/>
</dbReference>
<dbReference type="PROSITE" id="PS50007">
    <property type="entry name" value="PIPLC_X_DOMAIN"/>
    <property type="match status" value="1"/>
</dbReference>
<evidence type="ECO:0000313" key="2">
    <source>
        <dbReference type="EMBL" id="KAI7799057.1"/>
    </source>
</evidence>
<dbReference type="Gene3D" id="3.20.20.190">
    <property type="entry name" value="Phosphatidylinositol (PI) phosphodiesterase"/>
    <property type="match status" value="1"/>
</dbReference>
<dbReference type="InterPro" id="IPR051057">
    <property type="entry name" value="PI-PLC_domain"/>
</dbReference>
<dbReference type="Proteomes" id="UP001059041">
    <property type="component" value="Linkage Group LG16"/>
</dbReference>
<dbReference type="SMART" id="SM00148">
    <property type="entry name" value="PLCXc"/>
    <property type="match status" value="1"/>
</dbReference>
<comment type="caution">
    <text evidence="2">The sequence shown here is derived from an EMBL/GenBank/DDBJ whole genome shotgun (WGS) entry which is preliminary data.</text>
</comment>
<dbReference type="InterPro" id="IPR000909">
    <property type="entry name" value="PLipase_C_PInositol-sp_X_dom"/>
</dbReference>
<evidence type="ECO:0000313" key="3">
    <source>
        <dbReference type="Proteomes" id="UP001059041"/>
    </source>
</evidence>
<dbReference type="EMBL" id="JAFHDT010000016">
    <property type="protein sequence ID" value="KAI7799057.1"/>
    <property type="molecule type" value="Genomic_DNA"/>
</dbReference>
<protein>
    <recommendedName>
        <fullName evidence="1">Phosphatidylinositol-specific phospholipase C X domain-containing protein</fullName>
    </recommendedName>
</protein>
<evidence type="ECO:0000259" key="1">
    <source>
        <dbReference type="SMART" id="SM00148"/>
    </source>
</evidence>
<organism evidence="2 3">
    <name type="scientific">Triplophysa rosa</name>
    <name type="common">Cave loach</name>
    <dbReference type="NCBI Taxonomy" id="992332"/>
    <lineage>
        <taxon>Eukaryota</taxon>
        <taxon>Metazoa</taxon>
        <taxon>Chordata</taxon>
        <taxon>Craniata</taxon>
        <taxon>Vertebrata</taxon>
        <taxon>Euteleostomi</taxon>
        <taxon>Actinopterygii</taxon>
        <taxon>Neopterygii</taxon>
        <taxon>Teleostei</taxon>
        <taxon>Ostariophysi</taxon>
        <taxon>Cypriniformes</taxon>
        <taxon>Nemacheilidae</taxon>
        <taxon>Triplophysa</taxon>
    </lineage>
</organism>
<reference evidence="2" key="1">
    <citation type="submission" date="2021-02" db="EMBL/GenBank/DDBJ databases">
        <title>Comparative genomics reveals that relaxation of natural selection precedes convergent phenotypic evolution of cavefish.</title>
        <authorList>
            <person name="Peng Z."/>
        </authorList>
    </citation>
    <scope>NUCLEOTIDE SEQUENCE</scope>
    <source>
        <tissue evidence="2">Muscle</tissue>
    </source>
</reference>
<keyword evidence="3" id="KW-1185">Reference proteome</keyword>
<dbReference type="PANTHER" id="PTHR13593:SF113">
    <property type="entry name" value="SI:DKEY-266F7.9"/>
    <property type="match status" value="1"/>
</dbReference>
<dbReference type="GO" id="GO:0008081">
    <property type="term" value="F:phosphoric diester hydrolase activity"/>
    <property type="evidence" value="ECO:0007669"/>
    <property type="project" value="InterPro"/>
</dbReference>
<dbReference type="InterPro" id="IPR017946">
    <property type="entry name" value="PLC-like_Pdiesterase_TIM-brl"/>
</dbReference>
<dbReference type="AlphaFoldDB" id="A0A9W7TN25"/>
<name>A0A9W7TN25_TRIRA</name>
<dbReference type="PANTHER" id="PTHR13593">
    <property type="match status" value="1"/>
</dbReference>
<proteinExistence type="predicted"/>
<dbReference type="CDD" id="cd08586">
    <property type="entry name" value="PI-PLCc_BcPLC_like"/>
    <property type="match status" value="1"/>
</dbReference>